<protein>
    <submittedName>
        <fullName evidence="1">Uncharacterized protein</fullName>
    </submittedName>
</protein>
<dbReference type="RefSeq" id="WP_263544599.1">
    <property type="nucleotide sequence ID" value="NZ_JAOVZO020000018.1"/>
</dbReference>
<evidence type="ECO:0000313" key="1">
    <source>
        <dbReference type="EMBL" id="MDC8013743.1"/>
    </source>
</evidence>
<proteinExistence type="predicted"/>
<dbReference type="AlphaFoldDB" id="A0A9X3YN02"/>
<comment type="caution">
    <text evidence="1">The sequence shown here is derived from an EMBL/GenBank/DDBJ whole genome shotgun (WGS) entry which is preliminary data.</text>
</comment>
<name>A0A9X3YN02_9GAMM</name>
<dbReference type="Proteomes" id="UP001139971">
    <property type="component" value="Unassembled WGS sequence"/>
</dbReference>
<organism evidence="1 2">
    <name type="scientific">Tahibacter soli</name>
    <dbReference type="NCBI Taxonomy" id="2983605"/>
    <lineage>
        <taxon>Bacteria</taxon>
        <taxon>Pseudomonadati</taxon>
        <taxon>Pseudomonadota</taxon>
        <taxon>Gammaproteobacteria</taxon>
        <taxon>Lysobacterales</taxon>
        <taxon>Rhodanobacteraceae</taxon>
        <taxon>Tahibacter</taxon>
    </lineage>
</organism>
<accession>A0A9X3YN02</accession>
<gene>
    <name evidence="1" type="ORF">OD750_014470</name>
</gene>
<dbReference type="EMBL" id="JAOVZO020000018">
    <property type="protein sequence ID" value="MDC8013743.1"/>
    <property type="molecule type" value="Genomic_DNA"/>
</dbReference>
<reference evidence="1" key="1">
    <citation type="submission" date="2023-02" db="EMBL/GenBank/DDBJ databases">
        <title>Tahibacter soli sp. nov. isolated from soil.</title>
        <authorList>
            <person name="Baek J.H."/>
            <person name="Lee J.K."/>
            <person name="Choi D.G."/>
            <person name="Jeon C.O."/>
        </authorList>
    </citation>
    <scope>NUCLEOTIDE SEQUENCE</scope>
    <source>
        <strain evidence="1">BL</strain>
    </source>
</reference>
<sequence length="110" mass="12530">MKEYSAYLTFNDLEATDVEKIKRLAEEYSVQADIGSNYLEFDYVGRDTSRNVVKFFYCLSKVVVDAAGEVACEIVNDDGDNEFEFYSIRNGLLICQVGKIIREAGRVVEF</sequence>
<evidence type="ECO:0000313" key="2">
    <source>
        <dbReference type="Proteomes" id="UP001139971"/>
    </source>
</evidence>
<keyword evidence="2" id="KW-1185">Reference proteome</keyword>